<name>A0A7J7NE82_9MAGN</name>
<gene>
    <name evidence="2" type="ORF">GIB67_018827</name>
</gene>
<protein>
    <recommendedName>
        <fullName evidence="4">ATP-dependent DNA helicase</fullName>
    </recommendedName>
</protein>
<evidence type="ECO:0008006" key="4">
    <source>
        <dbReference type="Google" id="ProtNLM"/>
    </source>
</evidence>
<keyword evidence="3" id="KW-1185">Reference proteome</keyword>
<dbReference type="EMBL" id="JACGCM010000854">
    <property type="protein sequence ID" value="KAF6165383.1"/>
    <property type="molecule type" value="Genomic_DNA"/>
</dbReference>
<sequence>MLLINSSSENVAFADTLLEIGSNPKEIVELPSTFNKCPNLDELIYSVYPHLDEVTTASTTYLTEHTILSARNEDVNIINIQAMTKIQIHNTILHRLTSDRIAGVLHRVKIVGEELAVNTIIPYLPIRECGKMARGGRGRGRTRTHGGIREGLLTGAVVGEPTSSQESLGSVPIVQNKQILLEARVDAWFKSIEKTLDAVKCPDDQRSYRDACISEFYMLEQGDMGISRRFLITSGASTYKEVLTKALALEHNDVEDHKSKDSRGQQRQDERPDKGKAVQTQYDSLGSKRQRFEGTSARVMGGQYFERT</sequence>
<dbReference type="OrthoDB" id="272985at2759"/>
<evidence type="ECO:0000313" key="3">
    <source>
        <dbReference type="Proteomes" id="UP000541444"/>
    </source>
</evidence>
<organism evidence="2 3">
    <name type="scientific">Kingdonia uniflora</name>
    <dbReference type="NCBI Taxonomy" id="39325"/>
    <lineage>
        <taxon>Eukaryota</taxon>
        <taxon>Viridiplantae</taxon>
        <taxon>Streptophyta</taxon>
        <taxon>Embryophyta</taxon>
        <taxon>Tracheophyta</taxon>
        <taxon>Spermatophyta</taxon>
        <taxon>Magnoliopsida</taxon>
        <taxon>Ranunculales</taxon>
        <taxon>Circaeasteraceae</taxon>
        <taxon>Kingdonia</taxon>
    </lineage>
</organism>
<evidence type="ECO:0000313" key="2">
    <source>
        <dbReference type="EMBL" id="KAF6165383.1"/>
    </source>
</evidence>
<dbReference type="Proteomes" id="UP000541444">
    <property type="component" value="Unassembled WGS sequence"/>
</dbReference>
<feature type="compositionally biased region" description="Basic and acidic residues" evidence="1">
    <location>
        <begin position="253"/>
        <end position="276"/>
    </location>
</feature>
<comment type="caution">
    <text evidence="2">The sequence shown here is derived from an EMBL/GenBank/DDBJ whole genome shotgun (WGS) entry which is preliminary data.</text>
</comment>
<accession>A0A7J7NE82</accession>
<reference evidence="2 3" key="1">
    <citation type="journal article" date="2020" name="IScience">
        <title>Genome Sequencing of the Endangered Kingdonia uniflora (Circaeasteraceae, Ranunculales) Reveals Potential Mechanisms of Evolutionary Specialization.</title>
        <authorList>
            <person name="Sun Y."/>
            <person name="Deng T."/>
            <person name="Zhang A."/>
            <person name="Moore M.J."/>
            <person name="Landis J.B."/>
            <person name="Lin N."/>
            <person name="Zhang H."/>
            <person name="Zhang X."/>
            <person name="Huang J."/>
            <person name="Zhang X."/>
            <person name="Sun H."/>
            <person name="Wang H."/>
        </authorList>
    </citation>
    <scope>NUCLEOTIDE SEQUENCE [LARGE SCALE GENOMIC DNA]</scope>
    <source>
        <strain evidence="2">TB1705</strain>
        <tissue evidence="2">Leaf</tissue>
    </source>
</reference>
<proteinExistence type="predicted"/>
<dbReference type="AlphaFoldDB" id="A0A7J7NE82"/>
<evidence type="ECO:0000256" key="1">
    <source>
        <dbReference type="SAM" id="MobiDB-lite"/>
    </source>
</evidence>
<feature type="region of interest" description="Disordered" evidence="1">
    <location>
        <begin position="253"/>
        <end position="308"/>
    </location>
</feature>